<sequence>MDHHCPWLLDTCIGLRNYKAFVLFLLYTCSFCMLCLDTLVRACLALWPDDPEVMVEIPLLWIALLALTLLLSLALIPFFLYHVYLISVNMTTLENMEGVSQVRLQDTQAPSSSHSQLTRLIKRPDEHREARDPKLNVYNVGLCGNWAAVFGPQWQWCWAPCGKLDTRFL</sequence>
<evidence type="ECO:0000313" key="13">
    <source>
        <dbReference type="EMBL" id="WFD19224.1"/>
    </source>
</evidence>
<keyword evidence="7" id="KW-0449">Lipoprotein</keyword>
<keyword evidence="4 11" id="KW-1133">Transmembrane helix</keyword>
<keyword evidence="6" id="KW-0564">Palmitate</keyword>
<keyword evidence="2 11" id="KW-0808">Transferase</keyword>
<evidence type="ECO:0000256" key="2">
    <source>
        <dbReference type="ARBA" id="ARBA00022679"/>
    </source>
</evidence>
<evidence type="ECO:0000256" key="8">
    <source>
        <dbReference type="ARBA" id="ARBA00023315"/>
    </source>
</evidence>
<proteinExistence type="inferred from homology"/>
<dbReference type="Pfam" id="PF01529">
    <property type="entry name" value="DHHC"/>
    <property type="match status" value="1"/>
</dbReference>
<feature type="transmembrane region" description="Helical" evidence="11">
    <location>
        <begin position="59"/>
        <end position="81"/>
    </location>
</feature>
<dbReference type="EMBL" id="CP119910">
    <property type="protein sequence ID" value="WFD19224.1"/>
    <property type="molecule type" value="Genomic_DNA"/>
</dbReference>
<evidence type="ECO:0000256" key="3">
    <source>
        <dbReference type="ARBA" id="ARBA00022692"/>
    </source>
</evidence>
<evidence type="ECO:0000256" key="6">
    <source>
        <dbReference type="ARBA" id="ARBA00023139"/>
    </source>
</evidence>
<dbReference type="AlphaFoldDB" id="A0AAF0IUX4"/>
<evidence type="ECO:0000256" key="11">
    <source>
        <dbReference type="RuleBase" id="RU079119"/>
    </source>
</evidence>
<evidence type="ECO:0000256" key="10">
    <source>
        <dbReference type="ARBA" id="ARBA00048048"/>
    </source>
</evidence>
<dbReference type="InterPro" id="IPR039859">
    <property type="entry name" value="PFA4/ZDH16/20/ERF2-like"/>
</dbReference>
<dbReference type="GO" id="GO:0006612">
    <property type="term" value="P:protein targeting to membrane"/>
    <property type="evidence" value="ECO:0007669"/>
    <property type="project" value="TreeGrafter"/>
</dbReference>
<evidence type="ECO:0000256" key="4">
    <source>
        <dbReference type="ARBA" id="ARBA00022989"/>
    </source>
</evidence>
<name>A0AAF0IUX4_9BASI</name>
<evidence type="ECO:0000256" key="9">
    <source>
        <dbReference type="ARBA" id="ARBA00038298"/>
    </source>
</evidence>
<keyword evidence="3 11" id="KW-0812">Transmembrane</keyword>
<comment type="similarity">
    <text evidence="9">Belongs to the DHHC palmitoyltransferase family. PFA5 subfamily.</text>
</comment>
<feature type="domain" description="Palmitoyltransferase DHHC" evidence="12">
    <location>
        <begin position="1"/>
        <end position="97"/>
    </location>
</feature>
<dbReference type="GO" id="GO:0016020">
    <property type="term" value="C:membrane"/>
    <property type="evidence" value="ECO:0007669"/>
    <property type="project" value="UniProtKB-SubCell"/>
</dbReference>
<accession>A0AAF0IUX4</accession>
<evidence type="ECO:0000256" key="7">
    <source>
        <dbReference type="ARBA" id="ARBA00023288"/>
    </source>
</evidence>
<keyword evidence="8 11" id="KW-0012">Acyltransferase</keyword>
<dbReference type="EC" id="2.3.1.225" evidence="11"/>
<comment type="subcellular location">
    <subcellularLocation>
        <location evidence="1">Membrane</location>
        <topology evidence="1">Multi-pass membrane protein</topology>
    </subcellularLocation>
</comment>
<protein>
    <recommendedName>
        <fullName evidence="11">Palmitoyltransferase</fullName>
        <ecNumber evidence="11">2.3.1.225</ecNumber>
    </recommendedName>
</protein>
<dbReference type="Proteomes" id="UP001220961">
    <property type="component" value="Chromosome 3"/>
</dbReference>
<evidence type="ECO:0000313" key="14">
    <source>
        <dbReference type="Proteomes" id="UP001220961"/>
    </source>
</evidence>
<evidence type="ECO:0000259" key="12">
    <source>
        <dbReference type="Pfam" id="PF01529"/>
    </source>
</evidence>
<evidence type="ECO:0000256" key="5">
    <source>
        <dbReference type="ARBA" id="ARBA00023136"/>
    </source>
</evidence>
<reference evidence="13" key="1">
    <citation type="submission" date="2023-03" db="EMBL/GenBank/DDBJ databases">
        <title>Mating type loci evolution in Malassezia.</title>
        <authorList>
            <person name="Coelho M.A."/>
        </authorList>
    </citation>
    <scope>NUCLEOTIDE SEQUENCE</scope>
    <source>
        <strain evidence="13">CBS 10434</strain>
    </source>
</reference>
<dbReference type="GO" id="GO:0005794">
    <property type="term" value="C:Golgi apparatus"/>
    <property type="evidence" value="ECO:0007669"/>
    <property type="project" value="TreeGrafter"/>
</dbReference>
<dbReference type="InterPro" id="IPR001594">
    <property type="entry name" value="Palmitoyltrfase_DHHC"/>
</dbReference>
<dbReference type="GO" id="GO:0019706">
    <property type="term" value="F:protein-cysteine S-palmitoyltransferase activity"/>
    <property type="evidence" value="ECO:0007669"/>
    <property type="project" value="UniProtKB-EC"/>
</dbReference>
<dbReference type="PANTHER" id="PTHR22883:SF23">
    <property type="entry name" value="PALMITOYLTRANSFERASE ZDHHC6"/>
    <property type="match status" value="1"/>
</dbReference>
<comment type="domain">
    <text evidence="11">The DHHC domain is required for palmitoyltransferase activity.</text>
</comment>
<dbReference type="GO" id="GO:0005783">
    <property type="term" value="C:endoplasmic reticulum"/>
    <property type="evidence" value="ECO:0007669"/>
    <property type="project" value="TreeGrafter"/>
</dbReference>
<keyword evidence="5 11" id="KW-0472">Membrane</keyword>
<keyword evidence="14" id="KW-1185">Reference proteome</keyword>
<organism evidence="13 14">
    <name type="scientific">Malassezia caprae</name>
    <dbReference type="NCBI Taxonomy" id="1381934"/>
    <lineage>
        <taxon>Eukaryota</taxon>
        <taxon>Fungi</taxon>
        <taxon>Dikarya</taxon>
        <taxon>Basidiomycota</taxon>
        <taxon>Ustilaginomycotina</taxon>
        <taxon>Malasseziomycetes</taxon>
        <taxon>Malasseziales</taxon>
        <taxon>Malasseziaceae</taxon>
        <taxon>Malassezia</taxon>
    </lineage>
</organism>
<dbReference type="PANTHER" id="PTHR22883">
    <property type="entry name" value="ZINC FINGER DHHC DOMAIN CONTAINING PROTEIN"/>
    <property type="match status" value="1"/>
</dbReference>
<feature type="transmembrane region" description="Helical" evidence="11">
    <location>
        <begin position="21"/>
        <end position="47"/>
    </location>
</feature>
<evidence type="ECO:0000256" key="1">
    <source>
        <dbReference type="ARBA" id="ARBA00004141"/>
    </source>
</evidence>
<comment type="catalytic activity">
    <reaction evidence="10 11">
        <text>L-cysteinyl-[protein] + hexadecanoyl-CoA = S-hexadecanoyl-L-cysteinyl-[protein] + CoA</text>
        <dbReference type="Rhea" id="RHEA:36683"/>
        <dbReference type="Rhea" id="RHEA-COMP:10131"/>
        <dbReference type="Rhea" id="RHEA-COMP:11032"/>
        <dbReference type="ChEBI" id="CHEBI:29950"/>
        <dbReference type="ChEBI" id="CHEBI:57287"/>
        <dbReference type="ChEBI" id="CHEBI:57379"/>
        <dbReference type="ChEBI" id="CHEBI:74151"/>
        <dbReference type="EC" id="2.3.1.225"/>
    </reaction>
</comment>
<gene>
    <name evidence="13" type="primary">PFA3</name>
    <name evidence="13" type="ORF">MCAP1_001447</name>
</gene>